<dbReference type="SUPFAM" id="SSF55021">
    <property type="entry name" value="ACT-like"/>
    <property type="match status" value="1"/>
</dbReference>
<sequence>MQNYQIKVQAQWRPETLERILRVVRHRGFVVEQLQMQRHNQQIELTMSVSSERAISLLTAQLIKLYNVTNVIVE</sequence>
<dbReference type="InterPro" id="IPR045865">
    <property type="entry name" value="ACT-like_dom_sf"/>
</dbReference>
<dbReference type="Proteomes" id="UP000955338">
    <property type="component" value="Chromosome"/>
</dbReference>
<gene>
    <name evidence="1" type="ORF">CEP48_04810</name>
</gene>
<reference evidence="1" key="1">
    <citation type="submission" date="2017-06" db="EMBL/GenBank/DDBJ databases">
        <title>Genome sequencing of pathogenic and non-pathogenic strains within Bisgaard taxon 40.</title>
        <authorList>
            <person name="Ladner J.T."/>
            <person name="Lovett S.P."/>
            <person name="Koroleva G."/>
            <person name="Lorch J.M."/>
        </authorList>
    </citation>
    <scope>NUCLEOTIDE SEQUENCE</scope>
    <source>
        <strain evidence="1">27576-1-I1</strain>
    </source>
</reference>
<protein>
    <submittedName>
        <fullName evidence="1">Acetolactate synthase 2 small subunit</fullName>
    </submittedName>
</protein>
<dbReference type="NCBIfam" id="NF008362">
    <property type="entry name" value="PRK11152.1"/>
    <property type="match status" value="1"/>
</dbReference>
<dbReference type="AlphaFoldDB" id="A0A8E3MGB2"/>
<keyword evidence="2" id="KW-1185">Reference proteome</keyword>
<accession>A0A8E3MGB2</accession>
<name>A0A8E3MGB2_9PAST</name>
<evidence type="ECO:0000313" key="2">
    <source>
        <dbReference type="Proteomes" id="UP000955338"/>
    </source>
</evidence>
<proteinExistence type="predicted"/>
<organism evidence="1 2">
    <name type="scientific">Mergibacter septicus</name>
    <dbReference type="NCBI Taxonomy" id="221402"/>
    <lineage>
        <taxon>Bacteria</taxon>
        <taxon>Pseudomonadati</taxon>
        <taxon>Pseudomonadota</taxon>
        <taxon>Gammaproteobacteria</taxon>
        <taxon>Pasteurellales</taxon>
        <taxon>Pasteurellaceae</taxon>
        <taxon>Mergibacter</taxon>
    </lineage>
</organism>
<dbReference type="Pfam" id="PF13710">
    <property type="entry name" value="ACT_5"/>
    <property type="match status" value="1"/>
</dbReference>
<dbReference type="RefSeq" id="WP_261920689.1">
    <property type="nucleotide sequence ID" value="NZ_CP022011.1"/>
</dbReference>
<evidence type="ECO:0000313" key="1">
    <source>
        <dbReference type="EMBL" id="QDJ14786.1"/>
    </source>
</evidence>
<dbReference type="EMBL" id="CP022011">
    <property type="protein sequence ID" value="QDJ14786.1"/>
    <property type="molecule type" value="Genomic_DNA"/>
</dbReference>
<dbReference type="Gene3D" id="3.30.70.260">
    <property type="match status" value="1"/>
</dbReference>